<dbReference type="AlphaFoldDB" id="A0A286U5D2"/>
<comment type="caution">
    <text evidence="3">The sequence shown here is derived from an EMBL/GenBank/DDBJ whole genome shotgun (WGS) entry which is preliminary data.</text>
</comment>
<feature type="chain" id="PRO_5013716121" evidence="2">
    <location>
        <begin position="31"/>
        <end position="858"/>
    </location>
</feature>
<evidence type="ECO:0000256" key="1">
    <source>
        <dbReference type="SAM" id="Phobius"/>
    </source>
</evidence>
<keyword evidence="4" id="KW-1185">Reference proteome</keyword>
<accession>A0A286U5D2</accession>
<feature type="signal peptide" evidence="2">
    <location>
        <begin position="1"/>
        <end position="30"/>
    </location>
</feature>
<evidence type="ECO:0000256" key="2">
    <source>
        <dbReference type="SAM" id="SignalP"/>
    </source>
</evidence>
<feature type="transmembrane region" description="Helical" evidence="1">
    <location>
        <begin position="329"/>
        <end position="350"/>
    </location>
</feature>
<dbReference type="InParanoid" id="A0A286U5D2"/>
<evidence type="ECO:0000313" key="4">
    <source>
        <dbReference type="Proteomes" id="UP000217199"/>
    </source>
</evidence>
<keyword evidence="1" id="KW-1133">Transmembrane helix</keyword>
<reference evidence="3 4" key="1">
    <citation type="journal article" date="2017" name="Mol. Ecol.">
        <title>Comparative and population genomic landscape of Phellinus noxius: A hypervariable fungus causing root rot in trees.</title>
        <authorList>
            <person name="Chung C.L."/>
            <person name="Lee T.J."/>
            <person name="Akiba M."/>
            <person name="Lee H.H."/>
            <person name="Kuo T.H."/>
            <person name="Liu D."/>
            <person name="Ke H.M."/>
            <person name="Yokoi T."/>
            <person name="Roa M.B."/>
            <person name="Lu M.J."/>
            <person name="Chang Y.Y."/>
            <person name="Ann P.J."/>
            <person name="Tsai J.N."/>
            <person name="Chen C.Y."/>
            <person name="Tzean S.S."/>
            <person name="Ota Y."/>
            <person name="Hattori T."/>
            <person name="Sahashi N."/>
            <person name="Liou R.F."/>
            <person name="Kikuchi T."/>
            <person name="Tsai I.J."/>
        </authorList>
    </citation>
    <scope>NUCLEOTIDE SEQUENCE [LARGE SCALE GENOMIC DNA]</scope>
    <source>
        <strain evidence="3 4">FFPRI411160</strain>
    </source>
</reference>
<dbReference type="Proteomes" id="UP000217199">
    <property type="component" value="Unassembled WGS sequence"/>
</dbReference>
<organism evidence="3 4">
    <name type="scientific">Pyrrhoderma noxium</name>
    <dbReference type="NCBI Taxonomy" id="2282107"/>
    <lineage>
        <taxon>Eukaryota</taxon>
        <taxon>Fungi</taxon>
        <taxon>Dikarya</taxon>
        <taxon>Basidiomycota</taxon>
        <taxon>Agaricomycotina</taxon>
        <taxon>Agaricomycetes</taxon>
        <taxon>Hymenochaetales</taxon>
        <taxon>Hymenochaetaceae</taxon>
        <taxon>Pyrrhoderma</taxon>
    </lineage>
</organism>
<feature type="transmembrane region" description="Helical" evidence="1">
    <location>
        <begin position="210"/>
        <end position="232"/>
    </location>
</feature>
<sequence length="858" mass="93147">MRRLGHYPNNAASPSLPLLLLTDSVLLVMTSDVPYSSHRRADSNPVLSPQNGYFVELIDYDQETRQGSSVPGEALSDAHNPLLAGDALRHRPPPISLLPGSGPSSNYNRPSSLGYFEDLTPFPTGNTLINDDRNASSDTLKVHSVNGGWPGKDLGENGGNSARTSATEYDLEATTHANPSYGSKGYAPLSRSATLLPENKGIFERPSWPLLCWYILLCFLTYAVLRLVAFVATNNSLFWARTITSLGCGLVGFSFAYILNIIAGRYLAACTWARVIHRSKFGEGIAVRDLAGMTNTSPGILPGLKMLFGRMRERGADRSVRASYDHRPWSLFSIFFLLLVTITAIIPFLYGRVAIIDAVTIQQSTDFNEVFVWGELSSSDLAGAATLKDVFEKTVQTWTLAPFASLTDLPRPQLRSDGSALGIFDLDAPPDSGKTDISLLNLDNTVSQTGIDGLIQFPKWGIRIQCAKIPDPTAYIIPVTESNLSYIFVTSSVLRELFKKLGLPYDPNQMAFNVSSVLVGNDTLPDGADASSIVAGQVFSNNGVAHSFFSTPADGGESGERWVEIEIVSVRLNTTYTPNGTFPVYGDAILDANGAETRIGYDAAVCIEAYEPWVVETFNGTGVPPSSIRLLKSLSANASLAANAMESTDGWNVWGDEETKAKSRLHAGEDDVPSEMNWTLNSTGKMQAFAVAHDNSINQMVKDNGRDYWFVPSPLTVSFTNGTGPSGYTELSAEHFASARAVADATNVLPFLAGTGPLAARHYPSKQLARVYIDTFWFLIVTGILLVTGLIAGCCVPRLPLSVPHRGFDLFSWLAVLHGDEMIMQLPVFSGGNVTIDEKMTVEEIEEKIGDIKVKYKV</sequence>
<feature type="transmembrane region" description="Helical" evidence="1">
    <location>
        <begin position="238"/>
        <end position="259"/>
    </location>
</feature>
<keyword evidence="1" id="KW-0812">Transmembrane</keyword>
<keyword evidence="2" id="KW-0732">Signal</keyword>
<protein>
    <submittedName>
        <fullName evidence="3">Uncharacterized protein</fullName>
    </submittedName>
</protein>
<feature type="transmembrane region" description="Helical" evidence="1">
    <location>
        <begin position="776"/>
        <end position="796"/>
    </location>
</feature>
<gene>
    <name evidence="3" type="ORF">PNOK_0935300</name>
</gene>
<dbReference type="STRING" id="2282107.A0A286U5D2"/>
<dbReference type="EMBL" id="NBII01000011">
    <property type="protein sequence ID" value="PAV14800.1"/>
    <property type="molecule type" value="Genomic_DNA"/>
</dbReference>
<keyword evidence="1" id="KW-0472">Membrane</keyword>
<name>A0A286U5D2_9AGAM</name>
<proteinExistence type="predicted"/>
<evidence type="ECO:0000313" key="3">
    <source>
        <dbReference type="EMBL" id="PAV14800.1"/>
    </source>
</evidence>
<dbReference type="OrthoDB" id="8191639at2759"/>